<gene>
    <name evidence="2" type="ORF">UW63_C0041G0010</name>
</gene>
<dbReference type="EMBL" id="LCJB01000041">
    <property type="protein sequence ID" value="KKT69942.1"/>
    <property type="molecule type" value="Genomic_DNA"/>
</dbReference>
<proteinExistence type="inferred from homology"/>
<evidence type="ECO:0000313" key="3">
    <source>
        <dbReference type="Proteomes" id="UP000034154"/>
    </source>
</evidence>
<sequence>MIHEFASQFVIRNKQLMFNKDQEAGKNGGTIIAQGVKVEGDFVSDGNVVIEGEVSGSVKTSGFLEVGEAAKIKASVSAGEALVAGEVLGNLTVSGKLDLLETSRVEGDIEASILSVAPGAKINGQITMNGKRSVEPAV</sequence>
<accession>A0A0G1LMF2</accession>
<protein>
    <recommendedName>
        <fullName evidence="4">Integral membrane protein CcmA involved in cell shape determination</fullName>
    </recommendedName>
</protein>
<comment type="caution">
    <text evidence="2">The sequence shown here is derived from an EMBL/GenBank/DDBJ whole genome shotgun (WGS) entry which is preliminary data.</text>
</comment>
<dbReference type="Proteomes" id="UP000034154">
    <property type="component" value="Unassembled WGS sequence"/>
</dbReference>
<dbReference type="AlphaFoldDB" id="A0A0G1LMF2"/>
<dbReference type="PANTHER" id="PTHR35024">
    <property type="entry name" value="HYPOTHETICAL CYTOSOLIC PROTEIN"/>
    <property type="match status" value="1"/>
</dbReference>
<organism evidence="2 3">
    <name type="scientific">Candidatus Uhrbacteria bacterium GW2011_GWF2_44_350</name>
    <dbReference type="NCBI Taxonomy" id="1619000"/>
    <lineage>
        <taxon>Bacteria</taxon>
        <taxon>Candidatus Uhriibacteriota</taxon>
    </lineage>
</organism>
<evidence type="ECO:0000256" key="1">
    <source>
        <dbReference type="ARBA" id="ARBA00044755"/>
    </source>
</evidence>
<name>A0A0G1LMF2_9BACT</name>
<comment type="similarity">
    <text evidence="1">Belongs to the bactofilin family.</text>
</comment>
<evidence type="ECO:0008006" key="4">
    <source>
        <dbReference type="Google" id="ProtNLM"/>
    </source>
</evidence>
<dbReference type="InterPro" id="IPR007607">
    <property type="entry name" value="BacA/B"/>
</dbReference>
<dbReference type="PANTHER" id="PTHR35024:SF4">
    <property type="entry name" value="POLYMER-FORMING CYTOSKELETAL PROTEIN"/>
    <property type="match status" value="1"/>
</dbReference>
<reference evidence="2 3" key="1">
    <citation type="journal article" date="2015" name="Nature">
        <title>rRNA introns, odd ribosomes, and small enigmatic genomes across a large radiation of phyla.</title>
        <authorList>
            <person name="Brown C.T."/>
            <person name="Hug L.A."/>
            <person name="Thomas B.C."/>
            <person name="Sharon I."/>
            <person name="Castelle C.J."/>
            <person name="Singh A."/>
            <person name="Wilkins M.J."/>
            <person name="Williams K.H."/>
            <person name="Banfield J.F."/>
        </authorList>
    </citation>
    <scope>NUCLEOTIDE SEQUENCE [LARGE SCALE GENOMIC DNA]</scope>
</reference>
<dbReference type="Pfam" id="PF04519">
    <property type="entry name" value="Bactofilin"/>
    <property type="match status" value="1"/>
</dbReference>
<evidence type="ECO:0000313" key="2">
    <source>
        <dbReference type="EMBL" id="KKT69942.1"/>
    </source>
</evidence>